<comment type="caution">
    <text evidence="3">The sequence shown here is derived from an EMBL/GenBank/DDBJ whole genome shotgun (WGS) entry which is preliminary data.</text>
</comment>
<protein>
    <recommendedName>
        <fullName evidence="2">RRM domain-containing protein</fullName>
    </recommendedName>
</protein>
<evidence type="ECO:0000256" key="1">
    <source>
        <dbReference type="PROSITE-ProRule" id="PRU00176"/>
    </source>
</evidence>
<organism evidence="3 4">
    <name type="scientific">Hibiscus sabdariffa</name>
    <name type="common">roselle</name>
    <dbReference type="NCBI Taxonomy" id="183260"/>
    <lineage>
        <taxon>Eukaryota</taxon>
        <taxon>Viridiplantae</taxon>
        <taxon>Streptophyta</taxon>
        <taxon>Embryophyta</taxon>
        <taxon>Tracheophyta</taxon>
        <taxon>Spermatophyta</taxon>
        <taxon>Magnoliopsida</taxon>
        <taxon>eudicotyledons</taxon>
        <taxon>Gunneridae</taxon>
        <taxon>Pentapetalae</taxon>
        <taxon>rosids</taxon>
        <taxon>malvids</taxon>
        <taxon>Malvales</taxon>
        <taxon>Malvaceae</taxon>
        <taxon>Malvoideae</taxon>
        <taxon>Hibiscus</taxon>
    </lineage>
</organism>
<keyword evidence="4" id="KW-1185">Reference proteome</keyword>
<evidence type="ECO:0000259" key="2">
    <source>
        <dbReference type="PROSITE" id="PS50102"/>
    </source>
</evidence>
<proteinExistence type="predicted"/>
<dbReference type="InterPro" id="IPR000504">
    <property type="entry name" value="RRM_dom"/>
</dbReference>
<accession>A0ABR2U7T2</accession>
<dbReference type="Gene3D" id="3.30.70.330">
    <property type="match status" value="1"/>
</dbReference>
<dbReference type="PROSITE" id="PS50102">
    <property type="entry name" value="RRM"/>
    <property type="match status" value="1"/>
</dbReference>
<dbReference type="InterPro" id="IPR035979">
    <property type="entry name" value="RBD_domain_sf"/>
</dbReference>
<dbReference type="EMBL" id="JBBPBN010000001">
    <property type="protein sequence ID" value="KAK9045677.1"/>
    <property type="molecule type" value="Genomic_DNA"/>
</dbReference>
<dbReference type="SUPFAM" id="SSF54928">
    <property type="entry name" value="RNA-binding domain, RBD"/>
    <property type="match status" value="1"/>
</dbReference>
<keyword evidence="1" id="KW-0694">RNA-binding</keyword>
<reference evidence="3 4" key="1">
    <citation type="journal article" date="2024" name="G3 (Bethesda)">
        <title>Genome assembly of Hibiscus sabdariffa L. provides insights into metabolisms of medicinal natural products.</title>
        <authorList>
            <person name="Kim T."/>
        </authorList>
    </citation>
    <scope>NUCLEOTIDE SEQUENCE [LARGE SCALE GENOMIC DNA]</scope>
    <source>
        <strain evidence="3">TK-2024</strain>
        <tissue evidence="3">Old leaves</tissue>
    </source>
</reference>
<dbReference type="Proteomes" id="UP001396334">
    <property type="component" value="Unassembled WGS sequence"/>
</dbReference>
<sequence length="226" mass="26225">MLATEYISILSRTFQVFGEILDVYVAFNNQRRRFKKTSFAFVKFKSDEEARRAIERGSRRLVDGFRISVFIAWSNKDKQDSIKFGKVHRGRIVFPVRDFRSYKEALMGGKIHNQQKETNRLSYVDNLNHHNDVNLTEMWVSEKEKRKENIRNGWSNWLQLLDVPVNIVEDSPIRVVGVGVGQVFSTNIAGRETSFESLSNESRLQEMPVENVVELARQASPLQAQQ</sequence>
<dbReference type="InterPro" id="IPR012677">
    <property type="entry name" value="Nucleotide-bd_a/b_plait_sf"/>
</dbReference>
<name>A0ABR2U7T2_9ROSI</name>
<evidence type="ECO:0000313" key="4">
    <source>
        <dbReference type="Proteomes" id="UP001396334"/>
    </source>
</evidence>
<dbReference type="CDD" id="cd00590">
    <property type="entry name" value="RRM_SF"/>
    <property type="match status" value="1"/>
</dbReference>
<gene>
    <name evidence="3" type="ORF">V6N11_051586</name>
</gene>
<dbReference type="Pfam" id="PF00076">
    <property type="entry name" value="RRM_1"/>
    <property type="match status" value="1"/>
</dbReference>
<feature type="domain" description="RRM" evidence="2">
    <location>
        <begin position="10"/>
        <end position="76"/>
    </location>
</feature>
<evidence type="ECO:0000313" key="3">
    <source>
        <dbReference type="EMBL" id="KAK9045677.1"/>
    </source>
</evidence>